<protein>
    <submittedName>
        <fullName evidence="1">Uncharacterized protein</fullName>
    </submittedName>
</protein>
<reference evidence="2" key="1">
    <citation type="journal article" date="2023" name="G3 (Bethesda)">
        <title>Genome assembly and association tests identify interacting loci associated with vigor, precocity, and sex in interspecific pistachio rootstocks.</title>
        <authorList>
            <person name="Palmer W."/>
            <person name="Jacygrad E."/>
            <person name="Sagayaradj S."/>
            <person name="Cavanaugh K."/>
            <person name="Han R."/>
            <person name="Bertier L."/>
            <person name="Beede B."/>
            <person name="Kafkas S."/>
            <person name="Golino D."/>
            <person name="Preece J."/>
            <person name="Michelmore R."/>
        </authorList>
    </citation>
    <scope>NUCLEOTIDE SEQUENCE [LARGE SCALE GENOMIC DNA]</scope>
</reference>
<dbReference type="Proteomes" id="UP001164250">
    <property type="component" value="Chromosome 12"/>
</dbReference>
<dbReference type="EMBL" id="CM047908">
    <property type="protein sequence ID" value="KAJ0081424.1"/>
    <property type="molecule type" value="Genomic_DNA"/>
</dbReference>
<accession>A0ACC1A1R1</accession>
<keyword evidence="2" id="KW-1185">Reference proteome</keyword>
<sequence length="26" mass="2847">MVPSYQPERALAMISSFLKGVLPPSK</sequence>
<proteinExistence type="predicted"/>
<name>A0ACC1A1R1_9ROSI</name>
<evidence type="ECO:0000313" key="2">
    <source>
        <dbReference type="Proteomes" id="UP001164250"/>
    </source>
</evidence>
<comment type="caution">
    <text evidence="1">The sequence shown here is derived from an EMBL/GenBank/DDBJ whole genome shotgun (WGS) entry which is preliminary data.</text>
</comment>
<evidence type="ECO:0000313" key="1">
    <source>
        <dbReference type="EMBL" id="KAJ0081424.1"/>
    </source>
</evidence>
<gene>
    <name evidence="1" type="ORF">Patl1_11451</name>
</gene>
<organism evidence="1 2">
    <name type="scientific">Pistacia atlantica</name>
    <dbReference type="NCBI Taxonomy" id="434234"/>
    <lineage>
        <taxon>Eukaryota</taxon>
        <taxon>Viridiplantae</taxon>
        <taxon>Streptophyta</taxon>
        <taxon>Embryophyta</taxon>
        <taxon>Tracheophyta</taxon>
        <taxon>Spermatophyta</taxon>
        <taxon>Magnoliopsida</taxon>
        <taxon>eudicotyledons</taxon>
        <taxon>Gunneridae</taxon>
        <taxon>Pentapetalae</taxon>
        <taxon>rosids</taxon>
        <taxon>malvids</taxon>
        <taxon>Sapindales</taxon>
        <taxon>Anacardiaceae</taxon>
        <taxon>Pistacia</taxon>
    </lineage>
</organism>